<sequence>MADDRDDENAAPGPAARGHGQGHGHGLARGGASVVPRTAVIAGGGALAVWEPAFTLGAYDVIFYYQMLTLWAVSTAVLLAGFLMRERGPRHGWAYWACLALPSAWLVLAAVVPRSGNWQGEALFLIGGIISVIGTPLLTWVLLQLLLFGESELSVNQRRTVIGVVALVGVLAFLLGQFNDVFLTCGDFDISGNSVPSGCRPGHASPLG</sequence>
<reference evidence="3 4" key="1">
    <citation type="submission" date="2016-11" db="EMBL/GenBank/DDBJ databases">
        <authorList>
            <person name="Jaros S."/>
            <person name="Januszkiewicz K."/>
            <person name="Wedrychowicz H."/>
        </authorList>
    </citation>
    <scope>NUCLEOTIDE SEQUENCE [LARGE SCALE GENOMIC DNA]</scope>
    <source>
        <strain evidence="3 4">OK807</strain>
    </source>
</reference>
<organism evidence="3 4">
    <name type="scientific">Streptomyces atratus</name>
    <dbReference type="NCBI Taxonomy" id="1893"/>
    <lineage>
        <taxon>Bacteria</taxon>
        <taxon>Bacillati</taxon>
        <taxon>Actinomycetota</taxon>
        <taxon>Actinomycetes</taxon>
        <taxon>Kitasatosporales</taxon>
        <taxon>Streptomycetaceae</taxon>
        <taxon>Streptomyces</taxon>
    </lineage>
</organism>
<evidence type="ECO:0000256" key="2">
    <source>
        <dbReference type="SAM" id="Phobius"/>
    </source>
</evidence>
<keyword evidence="2" id="KW-0812">Transmembrane</keyword>
<feature type="compositionally biased region" description="Gly residues" evidence="1">
    <location>
        <begin position="19"/>
        <end position="29"/>
    </location>
</feature>
<proteinExistence type="predicted"/>
<dbReference type="AlphaFoldDB" id="A0A1K2EL84"/>
<feature type="region of interest" description="Disordered" evidence="1">
    <location>
        <begin position="1"/>
        <end position="30"/>
    </location>
</feature>
<evidence type="ECO:0000256" key="1">
    <source>
        <dbReference type="SAM" id="MobiDB-lite"/>
    </source>
</evidence>
<name>A0A1K2EL84_STRAR</name>
<feature type="transmembrane region" description="Helical" evidence="2">
    <location>
        <begin position="93"/>
        <end position="112"/>
    </location>
</feature>
<accession>A0A1K2EL84</accession>
<dbReference type="OrthoDB" id="5114731at2"/>
<feature type="transmembrane region" description="Helical" evidence="2">
    <location>
        <begin position="62"/>
        <end position="84"/>
    </location>
</feature>
<keyword evidence="2" id="KW-0472">Membrane</keyword>
<dbReference type="RefSeq" id="WP_107408318.1">
    <property type="nucleotide sequence ID" value="NZ_CP108276.1"/>
</dbReference>
<evidence type="ECO:0000313" key="3">
    <source>
        <dbReference type="EMBL" id="SFY36321.1"/>
    </source>
</evidence>
<dbReference type="STRING" id="1893.SAMN02787144_102096"/>
<feature type="transmembrane region" description="Helical" evidence="2">
    <location>
        <begin position="124"/>
        <end position="148"/>
    </location>
</feature>
<protein>
    <submittedName>
        <fullName evidence="3">Uncharacterized protein</fullName>
    </submittedName>
</protein>
<feature type="transmembrane region" description="Helical" evidence="2">
    <location>
        <begin position="160"/>
        <end position="178"/>
    </location>
</feature>
<dbReference type="Proteomes" id="UP000181909">
    <property type="component" value="Unassembled WGS sequence"/>
</dbReference>
<evidence type="ECO:0000313" key="4">
    <source>
        <dbReference type="Proteomes" id="UP000181909"/>
    </source>
</evidence>
<gene>
    <name evidence="3" type="ORF">SAMN02787144_102096</name>
</gene>
<keyword evidence="2" id="KW-1133">Transmembrane helix</keyword>
<dbReference type="EMBL" id="FPJO01000020">
    <property type="protein sequence ID" value="SFY36321.1"/>
    <property type="molecule type" value="Genomic_DNA"/>
</dbReference>